<protein>
    <submittedName>
        <fullName evidence="2">Protease prsW family protein</fullName>
    </submittedName>
</protein>
<evidence type="ECO:0000256" key="1">
    <source>
        <dbReference type="SAM" id="Phobius"/>
    </source>
</evidence>
<feature type="transmembrane region" description="Helical" evidence="1">
    <location>
        <begin position="104"/>
        <end position="126"/>
    </location>
</feature>
<dbReference type="Pfam" id="PF13367">
    <property type="entry name" value="PrsW-protease"/>
    <property type="match status" value="1"/>
</dbReference>
<keyword evidence="1" id="KW-0472">Membrane</keyword>
<dbReference type="RefSeq" id="WP_078933998.1">
    <property type="nucleotide sequence ID" value="NZ_FUWG01000017.1"/>
</dbReference>
<proteinExistence type="predicted"/>
<organism evidence="2 3">
    <name type="scientific">Treponema porcinum</name>
    <dbReference type="NCBI Taxonomy" id="261392"/>
    <lineage>
        <taxon>Bacteria</taxon>
        <taxon>Pseudomonadati</taxon>
        <taxon>Spirochaetota</taxon>
        <taxon>Spirochaetia</taxon>
        <taxon>Spirochaetales</taxon>
        <taxon>Treponemataceae</taxon>
        <taxon>Treponema</taxon>
    </lineage>
</organism>
<feature type="transmembrane region" description="Helical" evidence="1">
    <location>
        <begin position="138"/>
        <end position="166"/>
    </location>
</feature>
<dbReference type="EMBL" id="FUWG01000017">
    <property type="protein sequence ID" value="SJZ71169.1"/>
    <property type="molecule type" value="Genomic_DNA"/>
</dbReference>
<dbReference type="AlphaFoldDB" id="A0A1T4MVT9"/>
<accession>A0A1T4MVT9</accession>
<sequence>MNVYMCLALCCLPFVLCFVFFKMFSSVKISTELFAGLFGLLAVLPITFLQFLITGVVLKQSISSVSGILPLFLKTVFFNGLIEECVKMMCMLLIPRKKLTFSQFFMAALLCGLCLGCFESVVYFLQYLQSANERGARLLYHLIFARIFSSDIIHTFCAGLCGIFIWSCISKQIDVWALIFAVLSHGIFNFFASFQSNIKWFSVVVILFLLVETRIHYEKNKPAETYKKDPVPAKTSKDVTIESALKDAPAYNPENKGNL</sequence>
<dbReference type="GeneID" id="78317386"/>
<feature type="transmembrane region" description="Helical" evidence="1">
    <location>
        <begin position="198"/>
        <end position="217"/>
    </location>
</feature>
<dbReference type="GO" id="GO:0008233">
    <property type="term" value="F:peptidase activity"/>
    <property type="evidence" value="ECO:0007669"/>
    <property type="project" value="UniProtKB-KW"/>
</dbReference>
<keyword evidence="1" id="KW-0812">Transmembrane</keyword>
<feature type="transmembrane region" description="Helical" evidence="1">
    <location>
        <begin position="173"/>
        <end position="192"/>
    </location>
</feature>
<dbReference type="Proteomes" id="UP000190423">
    <property type="component" value="Unassembled WGS sequence"/>
</dbReference>
<dbReference type="OrthoDB" id="358214at2"/>
<keyword evidence="2" id="KW-0378">Hydrolase</keyword>
<keyword evidence="3" id="KW-1185">Reference proteome</keyword>
<evidence type="ECO:0000313" key="2">
    <source>
        <dbReference type="EMBL" id="SJZ71169.1"/>
    </source>
</evidence>
<keyword evidence="1" id="KW-1133">Transmembrane helix</keyword>
<evidence type="ECO:0000313" key="3">
    <source>
        <dbReference type="Proteomes" id="UP000190423"/>
    </source>
</evidence>
<reference evidence="2 3" key="1">
    <citation type="submission" date="2017-02" db="EMBL/GenBank/DDBJ databases">
        <authorList>
            <person name="Peterson S.W."/>
        </authorList>
    </citation>
    <scope>NUCLEOTIDE SEQUENCE [LARGE SCALE GENOMIC DNA]</scope>
    <source>
        <strain evidence="2 3">ATCC BAA-908</strain>
    </source>
</reference>
<feature type="transmembrane region" description="Helical" evidence="1">
    <location>
        <begin position="36"/>
        <end position="58"/>
    </location>
</feature>
<gene>
    <name evidence="2" type="ORF">SAMN02745149_02116</name>
</gene>
<dbReference type="GO" id="GO:0006508">
    <property type="term" value="P:proteolysis"/>
    <property type="evidence" value="ECO:0007669"/>
    <property type="project" value="UniProtKB-KW"/>
</dbReference>
<keyword evidence="2" id="KW-0645">Protease</keyword>
<dbReference type="InterPro" id="IPR026898">
    <property type="entry name" value="PrsW"/>
</dbReference>
<name>A0A1T4MVT9_TREPO</name>